<keyword evidence="9" id="KW-0472">Membrane</keyword>
<keyword evidence="5" id="KW-0808">Transferase</keyword>
<keyword evidence="6" id="KW-0547">Nucleotide-binding</keyword>
<dbReference type="Gene3D" id="3.30.565.10">
    <property type="entry name" value="Histidine kinase-like ATPase, C-terminal domain"/>
    <property type="match status" value="1"/>
</dbReference>
<keyword evidence="8" id="KW-0067">ATP-binding</keyword>
<evidence type="ECO:0000256" key="1">
    <source>
        <dbReference type="ARBA" id="ARBA00000085"/>
    </source>
</evidence>
<gene>
    <name evidence="12" type="ORF">BCL74_3257</name>
</gene>
<dbReference type="InterPro" id="IPR036097">
    <property type="entry name" value="HisK_dim/P_sf"/>
</dbReference>
<dbReference type="InterPro" id="IPR004358">
    <property type="entry name" value="Sig_transdc_His_kin-like_C"/>
</dbReference>
<evidence type="ECO:0000259" key="10">
    <source>
        <dbReference type="PROSITE" id="PS50109"/>
    </source>
</evidence>
<dbReference type="InterPro" id="IPR003660">
    <property type="entry name" value="HAMP_dom"/>
</dbReference>
<dbReference type="InterPro" id="IPR003594">
    <property type="entry name" value="HATPase_dom"/>
</dbReference>
<comment type="subcellular location">
    <subcellularLocation>
        <location evidence="2">Membrane</location>
    </subcellularLocation>
</comment>
<evidence type="ECO:0000256" key="7">
    <source>
        <dbReference type="ARBA" id="ARBA00022777"/>
    </source>
</evidence>
<dbReference type="EC" id="2.7.13.3" evidence="3"/>
<dbReference type="PROSITE" id="PS50885">
    <property type="entry name" value="HAMP"/>
    <property type="match status" value="1"/>
</dbReference>
<protein>
    <recommendedName>
        <fullName evidence="3">histidine kinase</fullName>
        <ecNumber evidence="3">2.7.13.3</ecNumber>
    </recommendedName>
</protein>
<evidence type="ECO:0000313" key="12">
    <source>
        <dbReference type="EMBL" id="RKQ68774.1"/>
    </source>
</evidence>
<reference evidence="12 13" key="1">
    <citation type="submission" date="2018-10" db="EMBL/GenBank/DDBJ databases">
        <title>Comparative analysis of microorganisms from saline springs in Andes Mountain Range, Colombia.</title>
        <authorList>
            <person name="Rubin E."/>
        </authorList>
    </citation>
    <scope>NUCLEOTIDE SEQUENCE [LARGE SCALE GENOMIC DNA]</scope>
    <source>
        <strain evidence="12 13">USBA 36</strain>
    </source>
</reference>
<feature type="domain" description="HAMP" evidence="11">
    <location>
        <begin position="186"/>
        <end position="240"/>
    </location>
</feature>
<comment type="catalytic activity">
    <reaction evidence="1">
        <text>ATP + protein L-histidine = ADP + protein N-phospho-L-histidine.</text>
        <dbReference type="EC" id="2.7.13.3"/>
    </reaction>
</comment>
<dbReference type="AlphaFoldDB" id="A0A420WCM3"/>
<evidence type="ECO:0000256" key="5">
    <source>
        <dbReference type="ARBA" id="ARBA00022679"/>
    </source>
</evidence>
<comment type="caution">
    <text evidence="12">The sequence shown here is derived from an EMBL/GenBank/DDBJ whole genome shotgun (WGS) entry which is preliminary data.</text>
</comment>
<evidence type="ECO:0000256" key="2">
    <source>
        <dbReference type="ARBA" id="ARBA00004370"/>
    </source>
</evidence>
<name>A0A420WCM3_9PROT</name>
<keyword evidence="4" id="KW-0597">Phosphoprotein</keyword>
<dbReference type="Proteomes" id="UP000277424">
    <property type="component" value="Unassembled WGS sequence"/>
</dbReference>
<dbReference type="PROSITE" id="PS50109">
    <property type="entry name" value="HIS_KIN"/>
    <property type="match status" value="1"/>
</dbReference>
<evidence type="ECO:0000256" key="4">
    <source>
        <dbReference type="ARBA" id="ARBA00022553"/>
    </source>
</evidence>
<dbReference type="RefSeq" id="WP_121221553.1">
    <property type="nucleotide sequence ID" value="NZ_RBIG01000003.1"/>
</dbReference>
<proteinExistence type="predicted"/>
<dbReference type="OrthoDB" id="9784218at2"/>
<organism evidence="12 13">
    <name type="scientific">Oceanibaculum indicum</name>
    <dbReference type="NCBI Taxonomy" id="526216"/>
    <lineage>
        <taxon>Bacteria</taxon>
        <taxon>Pseudomonadati</taxon>
        <taxon>Pseudomonadota</taxon>
        <taxon>Alphaproteobacteria</taxon>
        <taxon>Rhodospirillales</taxon>
        <taxon>Oceanibaculaceae</taxon>
        <taxon>Oceanibaculum</taxon>
    </lineage>
</organism>
<dbReference type="InterPro" id="IPR005467">
    <property type="entry name" value="His_kinase_dom"/>
</dbReference>
<dbReference type="GO" id="GO:0005524">
    <property type="term" value="F:ATP binding"/>
    <property type="evidence" value="ECO:0007669"/>
    <property type="project" value="UniProtKB-KW"/>
</dbReference>
<accession>A0A420WCM3</accession>
<dbReference type="PRINTS" id="PR00344">
    <property type="entry name" value="BCTRLSENSOR"/>
</dbReference>
<dbReference type="EMBL" id="RBIG01000003">
    <property type="protein sequence ID" value="RKQ68774.1"/>
    <property type="molecule type" value="Genomic_DNA"/>
</dbReference>
<evidence type="ECO:0000256" key="9">
    <source>
        <dbReference type="SAM" id="Phobius"/>
    </source>
</evidence>
<dbReference type="GO" id="GO:0000155">
    <property type="term" value="F:phosphorelay sensor kinase activity"/>
    <property type="evidence" value="ECO:0007669"/>
    <property type="project" value="InterPro"/>
</dbReference>
<dbReference type="Pfam" id="PF02518">
    <property type="entry name" value="HATPase_c"/>
    <property type="match status" value="1"/>
</dbReference>
<dbReference type="CDD" id="cd00075">
    <property type="entry name" value="HATPase"/>
    <property type="match status" value="1"/>
</dbReference>
<sequence>MPFDAFTRSLSARLLVLTIGFVMLAEVLIYTPSIARYRETYMEEKLASAHLAALTIDAAPDRMVTQDLEQALLAHVGAHAIDLFKDGQMTHMLGSEDSLRPAEAFDLRTAMASDLIMDAFAVLLRTEDRLIQATGTSPKDAEVVVSVIFDEKPMRAEMLAFSERILALSLIISFITAALVFFSLRSMLVRPMQRLTQSMTEFRRDPEETPVFPASSRRDEIGTAARELASMQSDLKAALRQKTRLATLGATVSKVNHDLRNMLATASLVYDTLSRSEDPHVKRVVPTLYRTIDRAINICTQTLNFTQEHPPVSKAPVRLREFVAEIAEEIDTGFFPAERQAELVPDIPEELTVEIDRHQFHRVIANLARNAAEAGAERIRISARRDDMGTEILVEDDGPGMPETVRVTLFRPFAGSTKAAGTGLGLAIVKDLVLAHGGTVELAHTGPEGSCFRILLPVEKRKR</sequence>
<evidence type="ECO:0000256" key="3">
    <source>
        <dbReference type="ARBA" id="ARBA00012438"/>
    </source>
</evidence>
<dbReference type="InterPro" id="IPR036890">
    <property type="entry name" value="HATPase_C_sf"/>
</dbReference>
<feature type="transmembrane region" description="Helical" evidence="9">
    <location>
        <begin position="12"/>
        <end position="31"/>
    </location>
</feature>
<evidence type="ECO:0000259" key="11">
    <source>
        <dbReference type="PROSITE" id="PS50885"/>
    </source>
</evidence>
<dbReference type="GO" id="GO:0016020">
    <property type="term" value="C:membrane"/>
    <property type="evidence" value="ECO:0007669"/>
    <property type="project" value="UniProtKB-SubCell"/>
</dbReference>
<dbReference type="SUPFAM" id="SSF55874">
    <property type="entry name" value="ATPase domain of HSP90 chaperone/DNA topoisomerase II/histidine kinase"/>
    <property type="match status" value="1"/>
</dbReference>
<feature type="transmembrane region" description="Helical" evidence="9">
    <location>
        <begin position="165"/>
        <end position="184"/>
    </location>
</feature>
<dbReference type="InterPro" id="IPR050980">
    <property type="entry name" value="2C_sensor_his_kinase"/>
</dbReference>
<dbReference type="PANTHER" id="PTHR44936">
    <property type="entry name" value="SENSOR PROTEIN CREC"/>
    <property type="match status" value="1"/>
</dbReference>
<evidence type="ECO:0000256" key="6">
    <source>
        <dbReference type="ARBA" id="ARBA00022741"/>
    </source>
</evidence>
<feature type="domain" description="Histidine kinase" evidence="10">
    <location>
        <begin position="254"/>
        <end position="460"/>
    </location>
</feature>
<dbReference type="PANTHER" id="PTHR44936:SF10">
    <property type="entry name" value="SENSOR PROTEIN RSTB"/>
    <property type="match status" value="1"/>
</dbReference>
<dbReference type="Gene3D" id="1.10.287.130">
    <property type="match status" value="1"/>
</dbReference>
<dbReference type="SMART" id="SM00304">
    <property type="entry name" value="HAMP"/>
    <property type="match status" value="1"/>
</dbReference>
<evidence type="ECO:0000256" key="8">
    <source>
        <dbReference type="ARBA" id="ARBA00022840"/>
    </source>
</evidence>
<evidence type="ECO:0000313" key="13">
    <source>
        <dbReference type="Proteomes" id="UP000277424"/>
    </source>
</evidence>
<keyword evidence="9" id="KW-0812">Transmembrane</keyword>
<keyword evidence="7 12" id="KW-0418">Kinase</keyword>
<keyword evidence="9" id="KW-1133">Transmembrane helix</keyword>
<dbReference type="SMART" id="SM00387">
    <property type="entry name" value="HATPase_c"/>
    <property type="match status" value="1"/>
</dbReference>
<dbReference type="SUPFAM" id="SSF47384">
    <property type="entry name" value="Homodimeric domain of signal transducing histidine kinase"/>
    <property type="match status" value="1"/>
</dbReference>